<feature type="compositionally biased region" description="Polar residues" evidence="7">
    <location>
        <begin position="114"/>
        <end position="135"/>
    </location>
</feature>
<dbReference type="InterPro" id="IPR036010">
    <property type="entry name" value="2Fe-2S_ferredoxin-like_sf"/>
</dbReference>
<evidence type="ECO:0000256" key="6">
    <source>
        <dbReference type="SAM" id="Coils"/>
    </source>
</evidence>
<feature type="region of interest" description="Disordered" evidence="7">
    <location>
        <begin position="171"/>
        <end position="199"/>
    </location>
</feature>
<feature type="compositionally biased region" description="Acidic residues" evidence="7">
    <location>
        <begin position="1255"/>
        <end position="1268"/>
    </location>
</feature>
<dbReference type="InterPro" id="IPR009737">
    <property type="entry name" value="Aim32/Apd1-like"/>
</dbReference>
<feature type="coiled-coil region" evidence="6">
    <location>
        <begin position="1585"/>
        <end position="1627"/>
    </location>
</feature>
<dbReference type="Proteomes" id="UP000306954">
    <property type="component" value="Unassembled WGS sequence"/>
</dbReference>
<keyword evidence="4" id="KW-0539">Nucleus</keyword>
<evidence type="ECO:0000256" key="7">
    <source>
        <dbReference type="SAM" id="MobiDB-lite"/>
    </source>
</evidence>
<name>A0A4T0HYS0_WALIC</name>
<dbReference type="InterPro" id="IPR036249">
    <property type="entry name" value="Thioredoxin-like_sf"/>
</dbReference>
<dbReference type="Gene3D" id="3.40.30.10">
    <property type="entry name" value="Glutaredoxin"/>
    <property type="match status" value="1"/>
</dbReference>
<evidence type="ECO:0000256" key="4">
    <source>
        <dbReference type="ARBA" id="ARBA00023242"/>
    </source>
</evidence>
<dbReference type="GO" id="GO:0003729">
    <property type="term" value="F:mRNA binding"/>
    <property type="evidence" value="ECO:0007669"/>
    <property type="project" value="TreeGrafter"/>
</dbReference>
<evidence type="ECO:0000256" key="2">
    <source>
        <dbReference type="ARBA" id="ARBA00022737"/>
    </source>
</evidence>
<dbReference type="InterPro" id="IPR036864">
    <property type="entry name" value="Zn2-C6_fun-type_DNA-bd_sf"/>
</dbReference>
<dbReference type="Pfam" id="PF00172">
    <property type="entry name" value="Zn_clus"/>
    <property type="match status" value="1"/>
</dbReference>
<dbReference type="CDD" id="cd12148">
    <property type="entry name" value="fungal_TF_MHR"/>
    <property type="match status" value="1"/>
</dbReference>
<feature type="compositionally biased region" description="Low complexity" evidence="7">
    <location>
        <begin position="13"/>
        <end position="26"/>
    </location>
</feature>
<keyword evidence="3 5" id="KW-0694">RNA-binding</keyword>
<evidence type="ECO:0000259" key="8">
    <source>
        <dbReference type="PROSITE" id="PS50048"/>
    </source>
</evidence>
<feature type="region of interest" description="Disordered" evidence="7">
    <location>
        <begin position="1170"/>
        <end position="1244"/>
    </location>
</feature>
<dbReference type="Pfam" id="PF06999">
    <property type="entry name" value="Suc_Fer-like"/>
    <property type="match status" value="1"/>
</dbReference>
<dbReference type="SMART" id="SM00066">
    <property type="entry name" value="GAL4"/>
    <property type="match status" value="1"/>
</dbReference>
<keyword evidence="6" id="KW-0175">Coiled coil</keyword>
<dbReference type="SUPFAM" id="SSF54928">
    <property type="entry name" value="RNA-binding domain, RBD"/>
    <property type="match status" value="2"/>
</dbReference>
<feature type="region of interest" description="Disordered" evidence="7">
    <location>
        <begin position="1144"/>
        <end position="1163"/>
    </location>
</feature>
<organism evidence="10 11">
    <name type="scientific">Wallemia ichthyophaga</name>
    <dbReference type="NCBI Taxonomy" id="245174"/>
    <lineage>
        <taxon>Eukaryota</taxon>
        <taxon>Fungi</taxon>
        <taxon>Dikarya</taxon>
        <taxon>Basidiomycota</taxon>
        <taxon>Wallemiomycotina</taxon>
        <taxon>Wallemiomycetes</taxon>
        <taxon>Wallemiales</taxon>
        <taxon>Wallemiaceae</taxon>
        <taxon>Wallemia</taxon>
    </lineage>
</organism>
<feature type="compositionally biased region" description="Gly residues" evidence="7">
    <location>
        <begin position="723"/>
        <end position="737"/>
    </location>
</feature>
<dbReference type="CDD" id="cd03062">
    <property type="entry name" value="TRX_Fd_Sucrase"/>
    <property type="match status" value="1"/>
</dbReference>
<dbReference type="PANTHER" id="PTHR48039:SF5">
    <property type="entry name" value="RNA-BINDING PROTEIN 28"/>
    <property type="match status" value="1"/>
</dbReference>
<evidence type="ECO:0000256" key="1">
    <source>
        <dbReference type="ARBA" id="ARBA00004123"/>
    </source>
</evidence>
<dbReference type="InterPro" id="IPR012675">
    <property type="entry name" value="Beta-grasp_dom_sf"/>
</dbReference>
<evidence type="ECO:0000313" key="10">
    <source>
        <dbReference type="EMBL" id="TIB09349.1"/>
    </source>
</evidence>
<dbReference type="SUPFAM" id="SSF57701">
    <property type="entry name" value="Zn2/Cys6 DNA-binding domain"/>
    <property type="match status" value="1"/>
</dbReference>
<feature type="compositionally biased region" description="Acidic residues" evidence="7">
    <location>
        <begin position="1200"/>
        <end position="1211"/>
    </location>
</feature>
<dbReference type="PANTHER" id="PTHR48039">
    <property type="entry name" value="RNA-BINDING MOTIF PROTEIN 14B"/>
    <property type="match status" value="1"/>
</dbReference>
<dbReference type="GO" id="GO:0005730">
    <property type="term" value="C:nucleolus"/>
    <property type="evidence" value="ECO:0007669"/>
    <property type="project" value="TreeGrafter"/>
</dbReference>
<dbReference type="GO" id="GO:0000981">
    <property type="term" value="F:DNA-binding transcription factor activity, RNA polymerase II-specific"/>
    <property type="evidence" value="ECO:0007669"/>
    <property type="project" value="InterPro"/>
</dbReference>
<feature type="region of interest" description="Disordered" evidence="7">
    <location>
        <begin position="1496"/>
        <end position="1524"/>
    </location>
</feature>
<feature type="domain" description="RRM" evidence="9">
    <location>
        <begin position="1277"/>
        <end position="1390"/>
    </location>
</feature>
<feature type="region of interest" description="Disordered" evidence="7">
    <location>
        <begin position="259"/>
        <end position="311"/>
    </location>
</feature>
<evidence type="ECO:0000256" key="5">
    <source>
        <dbReference type="PROSITE-ProRule" id="PRU00176"/>
    </source>
</evidence>
<feature type="domain" description="RRM" evidence="9">
    <location>
        <begin position="854"/>
        <end position="936"/>
    </location>
</feature>
<dbReference type="PROSITE" id="PS50102">
    <property type="entry name" value="RRM"/>
    <property type="match status" value="4"/>
</dbReference>
<dbReference type="FunFam" id="3.30.70.330:FF:000406">
    <property type="entry name" value="Related to Nucleolar protein NOP4"/>
    <property type="match status" value="1"/>
</dbReference>
<dbReference type="Gene3D" id="4.10.240.10">
    <property type="entry name" value="Zn(2)-C6 fungal-type DNA-binding domain"/>
    <property type="match status" value="1"/>
</dbReference>
<dbReference type="InterPro" id="IPR000504">
    <property type="entry name" value="RRM_dom"/>
</dbReference>
<dbReference type="PROSITE" id="PS50048">
    <property type="entry name" value="ZN2_CY6_FUNGAL_2"/>
    <property type="match status" value="1"/>
</dbReference>
<dbReference type="InterPro" id="IPR035979">
    <property type="entry name" value="RBD_domain_sf"/>
</dbReference>
<dbReference type="CDD" id="cd00067">
    <property type="entry name" value="GAL4"/>
    <property type="match status" value="1"/>
</dbReference>
<feature type="domain" description="RRM" evidence="9">
    <location>
        <begin position="978"/>
        <end position="1049"/>
    </location>
</feature>
<dbReference type="EMBL" id="SPOF01000043">
    <property type="protein sequence ID" value="TIB09349.1"/>
    <property type="molecule type" value="Genomic_DNA"/>
</dbReference>
<feature type="compositionally biased region" description="Acidic residues" evidence="7">
    <location>
        <begin position="1670"/>
        <end position="1685"/>
    </location>
</feature>
<feature type="domain" description="Zn(2)-C6 fungal-type" evidence="8">
    <location>
        <begin position="38"/>
        <end position="69"/>
    </location>
</feature>
<feature type="domain" description="RRM" evidence="9">
    <location>
        <begin position="1064"/>
        <end position="1140"/>
    </location>
</feature>
<accession>A0A4T0HYS0</accession>
<feature type="compositionally biased region" description="Low complexity" evidence="7">
    <location>
        <begin position="738"/>
        <end position="750"/>
    </location>
</feature>
<feature type="compositionally biased region" description="Polar residues" evidence="7">
    <location>
        <begin position="261"/>
        <end position="284"/>
    </location>
</feature>
<dbReference type="SMART" id="SM00360">
    <property type="entry name" value="RRM"/>
    <property type="match status" value="5"/>
</dbReference>
<feature type="region of interest" description="Disordered" evidence="7">
    <location>
        <begin position="114"/>
        <end position="136"/>
    </location>
</feature>
<feature type="region of interest" description="Disordered" evidence="7">
    <location>
        <begin position="1255"/>
        <end position="1274"/>
    </location>
</feature>
<dbReference type="SUPFAM" id="SSF52833">
    <property type="entry name" value="Thioredoxin-like"/>
    <property type="match status" value="1"/>
</dbReference>
<dbReference type="PROSITE" id="PS00463">
    <property type="entry name" value="ZN2_CY6_FUNGAL_1"/>
    <property type="match status" value="1"/>
</dbReference>
<dbReference type="Pfam" id="PF00076">
    <property type="entry name" value="RRM_1"/>
    <property type="match status" value="4"/>
</dbReference>
<protein>
    <submittedName>
        <fullName evidence="10">Uncharacterized protein</fullName>
    </submittedName>
</protein>
<keyword evidence="2" id="KW-0677">Repeat</keyword>
<feature type="region of interest" description="Disordered" evidence="7">
    <location>
        <begin position="701"/>
        <end position="750"/>
    </location>
</feature>
<gene>
    <name evidence="10" type="ORF">E3P90_03321</name>
</gene>
<proteinExistence type="predicted"/>
<dbReference type="InterPro" id="IPR001138">
    <property type="entry name" value="Zn2Cys6_DnaBD"/>
</dbReference>
<dbReference type="GO" id="GO:0008270">
    <property type="term" value="F:zinc ion binding"/>
    <property type="evidence" value="ECO:0007669"/>
    <property type="project" value="InterPro"/>
</dbReference>
<feature type="region of interest" description="Disordered" evidence="7">
    <location>
        <begin position="1"/>
        <end position="27"/>
    </location>
</feature>
<feature type="compositionally biased region" description="Basic and acidic residues" evidence="7">
    <location>
        <begin position="1697"/>
        <end position="1721"/>
    </location>
</feature>
<dbReference type="InterPro" id="IPR012677">
    <property type="entry name" value="Nucleotide-bd_a/b_plait_sf"/>
</dbReference>
<evidence type="ECO:0000259" key="9">
    <source>
        <dbReference type="PROSITE" id="PS50102"/>
    </source>
</evidence>
<dbReference type="Gene3D" id="3.30.70.330">
    <property type="match status" value="4"/>
</dbReference>
<feature type="compositionally biased region" description="Basic and acidic residues" evidence="7">
    <location>
        <begin position="1170"/>
        <end position="1194"/>
    </location>
</feature>
<evidence type="ECO:0000256" key="3">
    <source>
        <dbReference type="ARBA" id="ARBA00022884"/>
    </source>
</evidence>
<dbReference type="InterPro" id="IPR051945">
    <property type="entry name" value="RRM_MRD1_RNA_proc_ribogen"/>
</dbReference>
<comment type="subcellular location">
    <subcellularLocation>
        <location evidence="1">Nucleus</location>
    </subcellularLocation>
</comment>
<dbReference type="CDD" id="cd00590">
    <property type="entry name" value="RRM_SF"/>
    <property type="match status" value="1"/>
</dbReference>
<feature type="compositionally biased region" description="Acidic residues" evidence="7">
    <location>
        <begin position="1219"/>
        <end position="1244"/>
    </location>
</feature>
<reference evidence="10 11" key="1">
    <citation type="submission" date="2019-03" db="EMBL/GenBank/DDBJ databases">
        <title>Sequencing 23 genomes of Wallemia ichthyophaga.</title>
        <authorList>
            <person name="Gostincar C."/>
        </authorList>
    </citation>
    <scope>NUCLEOTIDE SEQUENCE [LARGE SCALE GENOMIC DNA]</scope>
    <source>
        <strain evidence="10 11">EXF-8621</strain>
    </source>
</reference>
<dbReference type="GO" id="GO:0051536">
    <property type="term" value="F:iron-sulfur cluster binding"/>
    <property type="evidence" value="ECO:0007669"/>
    <property type="project" value="InterPro"/>
</dbReference>
<sequence length="2073" mass="230379">MSARPKTAKKDGSGSVSAGNGNSAADGIKKVVTRVSRACDQCRKQKMRCQNADDPPCVRCKSANIPCTFEKPARDSTAIGEAGLERIRSLEMQVSSMSSNLFELVGFFRSTNKAQPQSLDNSPFGSAQASASQPQLHHLADPAEQFPLKRPVEDFTGMRHTPQGTHFFDSSQHHPHPVPGAFPSSHHSRPFHAFASPRNSKRQYFHSTVTSAASSDDEEELPSSALVAPIEVLRGLADAAAERHATEAIEAKEQALLRANASASDDQPQSKLPHHSFTQPSDSFLPSKRKDMADNPLSTGRNKRKKKCDPPHAYADVVTKGVVSDQTARELFKIYFEECHKFLPLFDPTHDTYEELRKRSPFCVTVICMVAARVMDGGNAPTQLYLDCQREAREIAKNSMFLQMTRKEAVQALLLFSAFQDNSWLVGGHAVRVAYEVGLDKAISKLLRRLNKTPSTNSPADDYERQIVAAHRLSFGTGRTAFLRDDRGTLSHSRILLDHPLATPTDFRLVSTVELLQIREKVHTELQPFDARVDEHTFATLRSATVEFDGWFNDWKEHIQNKFPDQQFFIQSLYVQRQYAELFHHAVALRGIKGPSDIVTMPMEQRSIAHRAMGAAQHCLDACIKPGEYGHNLKYAVHYTHVCAAFAGSFLLRLAKLFPEDLQLDSILERVEILAELLSRTPASRYGRSLRLMLNRSMRQATPSELGRGGSLPAGVGIRTGMSGSGGDIGSGSGGANLNGHKNGNSNTNNIPMSNGMMLDTGHMEQPWNLMEGTQQQQEGWSPVMLNGLGLETSTSTPNSQSTLVSGENGLGGGIGTELPLWLQETNLGDLGLTNTGTEAYFLPSEDLSSHRSSTLFVSNLPFTLTNESLLTAFSDVGPLKSAFVVLDHDTKESKGVGYVTYAMREDAVAASSEMNNKLIQQGSDKRKCRVEWARQRATLKERKEIAKENEMDAKLYNKPQATQPRKVVTSKDPDAVRTVVLSGLPKGISQKEIYKKVRKIGNIDSLDLKDDDIAHVKFDKPSSANTALSKLHAHIFKGKTISAVLLKRLETAISGKGKVSRRSRLIIRNLNFNITQEDLKATFIPYGDIHMITLPTIKAKDGSDHNKGYGFVWFTFHHDAQKAIEKMNGKPVKLATSEADVAAAGGTKKQRKRIAKDVESRPVAVDWALSKEKWEHEQNDQDNNEDVKMDQDANKSAGSDEESNNDNADDNDSKDNSESESEGESEDEQSSQDDQDSQDNDNVDDDEIMEEIENESATDDSEEEDDDKAPPLQDGLTLFVRNIPFEATQQDLYEVFRRFGKLRYARITMDYETERSRGNGFVAFWDMKAANECLKTADVVRATTGSNRTDSMKQNPFQTSSILTADPTSKSAHSLTLQGRVLDVVKAVSRDEAVEKKEEGEKVKHKKDKRNVYLIREGVIFPNSPAGQALPEADQERRMKSFNTRRKLLESNPSLYISKTRLSIRQIPLYVTDKVLKRLALHAVKEFEAEVARGERDALSREELEDTTESDGSKDPKKAFKGRPTAVIQSKIVRQTDRVDTSTGLGKSRGYGFLEMNNHKNALRVLRYANNNSEVTNMMKAWLVDELEQAEKRCKEAITTAKGEKKDEERTKLKKLEDRLTKAKNDQLKDSRGTLMIEFSIENAQVIKRRSDKAEVMRNRALKRKAAEMDEEVSGEEEEQEQEEQDKPQKKQKKGVNKDGKKDNKQEKKTQSENDNRKSDVGSVIGQPFDAAPLAGSSPAHRGHVIVHTQIPPREWPSKVNGLSEKYDDLVIKKELSDAGVLVGLAFNPSASDKNDCQVYPAMEAVDGHSTAQILSSINQSSQNDCVHIYVCTHGNRDCRCAEAGEPTVHSLRTEINARGLEDRVKLYEISHIGGHKWAANAIVFPQGDWYGNLRPWDSSKFLTNILAGAIHWPHWRGRLGYDPAKAVDAANARSLDLESSCGETKDAMDALNANESDIVPLRFRESDGAVHYVDALLGESLMNVGRREGLGNVEGVCDGKLECATCHMYFPSSDSAEAASFLPDVRDEEDDMLQYAVGYDDQKSRLGCQIKVTPELSHWCAKGGTIDLPKY</sequence>
<dbReference type="SUPFAM" id="SSF54292">
    <property type="entry name" value="2Fe-2S ferredoxin-like"/>
    <property type="match status" value="1"/>
</dbReference>
<evidence type="ECO:0000313" key="11">
    <source>
        <dbReference type="Proteomes" id="UP000306954"/>
    </source>
</evidence>
<dbReference type="Gene3D" id="3.10.20.30">
    <property type="match status" value="1"/>
</dbReference>
<feature type="region of interest" description="Disordered" evidence="7">
    <location>
        <begin position="1665"/>
        <end position="1740"/>
    </location>
</feature>
<comment type="caution">
    <text evidence="10">The sequence shown here is derived from an EMBL/GenBank/DDBJ whole genome shotgun (WGS) entry which is preliminary data.</text>
</comment>